<organism evidence="1 2">
    <name type="scientific">Candidatus Nitrospira kreftii</name>
    <dbReference type="NCBI Taxonomy" id="2652173"/>
    <lineage>
        <taxon>Bacteria</taxon>
        <taxon>Pseudomonadati</taxon>
        <taxon>Nitrospirota</taxon>
        <taxon>Nitrospiria</taxon>
        <taxon>Nitrospirales</taxon>
        <taxon>Nitrospiraceae</taxon>
        <taxon>Nitrospira</taxon>
    </lineage>
</organism>
<dbReference type="EMBL" id="CP047423">
    <property type="protein sequence ID" value="QPD05632.1"/>
    <property type="molecule type" value="Genomic_DNA"/>
</dbReference>
<evidence type="ECO:0000313" key="2">
    <source>
        <dbReference type="Proteomes" id="UP000593737"/>
    </source>
</evidence>
<evidence type="ECO:0000313" key="1">
    <source>
        <dbReference type="EMBL" id="QPD05632.1"/>
    </source>
</evidence>
<dbReference type="SUPFAM" id="SSF46689">
    <property type="entry name" value="Homeodomain-like"/>
    <property type="match status" value="1"/>
</dbReference>
<sequence length="67" mass="7162">MNAPQPPVVTSSPDILGGTAVFAGTRVPVQTLMEYLEGGETIDDFLEGFPTVTREQVVAYLHANQQG</sequence>
<dbReference type="KEGG" id="nkf:Nkreftii_003406"/>
<proteinExistence type="predicted"/>
<dbReference type="PANTHER" id="PTHR34849">
    <property type="entry name" value="SSL5025 PROTEIN"/>
    <property type="match status" value="1"/>
</dbReference>
<protein>
    <recommendedName>
        <fullName evidence="3">DUF433 domain-containing protein</fullName>
    </recommendedName>
</protein>
<dbReference type="InterPro" id="IPR007367">
    <property type="entry name" value="DUF433"/>
</dbReference>
<accession>A0A7S8FGZ7</accession>
<dbReference type="PANTHER" id="PTHR34849:SF3">
    <property type="entry name" value="SSR2962 PROTEIN"/>
    <property type="match status" value="1"/>
</dbReference>
<reference evidence="1 2" key="1">
    <citation type="journal article" date="2020" name="ISME J.">
        <title>Enrichment and physiological characterization of a novel comammox Nitrospira indicates ammonium inhibition of complete nitrification.</title>
        <authorList>
            <person name="Sakoula D."/>
            <person name="Koch H."/>
            <person name="Frank J."/>
            <person name="Jetten M.S.M."/>
            <person name="van Kessel M.A.H.J."/>
            <person name="Lucker S."/>
        </authorList>
    </citation>
    <scope>NUCLEOTIDE SEQUENCE [LARGE SCALE GENOMIC DNA]</scope>
    <source>
        <strain evidence="1">Comreactor17</strain>
    </source>
</reference>
<dbReference type="Gene3D" id="1.10.10.10">
    <property type="entry name" value="Winged helix-like DNA-binding domain superfamily/Winged helix DNA-binding domain"/>
    <property type="match status" value="1"/>
</dbReference>
<dbReference type="Pfam" id="PF04255">
    <property type="entry name" value="DUF433"/>
    <property type="match status" value="1"/>
</dbReference>
<name>A0A7S8FGZ7_9BACT</name>
<gene>
    <name evidence="1" type="ORF">Nkreftii_003406</name>
</gene>
<dbReference type="InterPro" id="IPR009057">
    <property type="entry name" value="Homeodomain-like_sf"/>
</dbReference>
<dbReference type="Proteomes" id="UP000593737">
    <property type="component" value="Chromosome"/>
</dbReference>
<evidence type="ECO:0008006" key="3">
    <source>
        <dbReference type="Google" id="ProtNLM"/>
    </source>
</evidence>
<dbReference type="InterPro" id="IPR036388">
    <property type="entry name" value="WH-like_DNA-bd_sf"/>
</dbReference>
<dbReference type="AlphaFoldDB" id="A0A7S8FGZ7"/>